<organism evidence="1 2">
    <name type="scientific">Thermus scotoductus</name>
    <dbReference type="NCBI Taxonomy" id="37636"/>
    <lineage>
        <taxon>Bacteria</taxon>
        <taxon>Thermotogati</taxon>
        <taxon>Deinococcota</taxon>
        <taxon>Deinococci</taxon>
        <taxon>Thermales</taxon>
        <taxon>Thermaceae</taxon>
        <taxon>Thermus</taxon>
    </lineage>
</organism>
<evidence type="ECO:0000313" key="2">
    <source>
        <dbReference type="Proteomes" id="UP000287155"/>
    </source>
</evidence>
<dbReference type="RefSeq" id="WP_126204515.1">
    <property type="nucleotide sequence ID" value="NZ_PEMJ01000079.1"/>
</dbReference>
<name>A0A430V1T0_THESC</name>
<gene>
    <name evidence="1" type="ORF">CSW27_03610</name>
</gene>
<proteinExistence type="predicted"/>
<dbReference type="AlphaFoldDB" id="A0A430V1T0"/>
<protein>
    <submittedName>
        <fullName evidence="1">Uncharacterized protein</fullName>
    </submittedName>
</protein>
<evidence type="ECO:0000313" key="1">
    <source>
        <dbReference type="EMBL" id="RTI16537.1"/>
    </source>
</evidence>
<dbReference type="EMBL" id="PEMJ01000079">
    <property type="protein sequence ID" value="RTI16537.1"/>
    <property type="molecule type" value="Genomic_DNA"/>
</dbReference>
<reference evidence="1 2" key="1">
    <citation type="journal article" date="2019" name="Extremophiles">
        <title>Biogeography of thermophiles and predominance of Thermus scotoductus in domestic water heaters.</title>
        <authorList>
            <person name="Wilpiszeski R.L."/>
            <person name="Zhang Z."/>
            <person name="House C.H."/>
        </authorList>
    </citation>
    <scope>NUCLEOTIDE SEQUENCE [LARGE SCALE GENOMIC DNA]</scope>
    <source>
        <strain evidence="1 2">14_S14</strain>
    </source>
</reference>
<sequence length="117" mass="13121">MIRRLAGVLWALAQTLPDPERDPDLGPFCTYLRQKYGRHALDLSPEVWEEGLLELIAETIAEGWDRYGAPSAARDPEGEGYIASAEVGPETVLARGQTKREAYREARRAWVRRLLGG</sequence>
<dbReference type="Proteomes" id="UP000287155">
    <property type="component" value="Unassembled WGS sequence"/>
</dbReference>
<comment type="caution">
    <text evidence="1">The sequence shown here is derived from an EMBL/GenBank/DDBJ whole genome shotgun (WGS) entry which is preliminary data.</text>
</comment>
<accession>A0A430V1T0</accession>